<dbReference type="InterPro" id="IPR018990">
    <property type="entry name" value="Prot_inh_I42_chagasin"/>
</dbReference>
<accession>A0A2M8EJ11</accession>
<feature type="domain" description="Proteinase inhibitor I42 chagasin" evidence="4">
    <location>
        <begin position="72"/>
        <end position="158"/>
    </location>
</feature>
<keyword evidence="3" id="KW-0812">Transmembrane</keyword>
<protein>
    <recommendedName>
        <fullName evidence="4">Proteinase inhibitor I42 chagasin domain-containing protein</fullName>
    </recommendedName>
</protein>
<comment type="caution">
    <text evidence="5">The sequence shown here is derived from an EMBL/GenBank/DDBJ whole genome shotgun (WGS) entry which is preliminary data.</text>
</comment>
<dbReference type="PANTHER" id="PTHR36530:SF1">
    <property type="entry name" value="AMOEBIASIN-1"/>
    <property type="match status" value="1"/>
</dbReference>
<gene>
    <name evidence="5" type="ORF">CO059_01835</name>
</gene>
<dbReference type="SUPFAM" id="SSF141066">
    <property type="entry name" value="ICP-like"/>
    <property type="match status" value="1"/>
</dbReference>
<dbReference type="GO" id="GO:0004869">
    <property type="term" value="F:cysteine-type endopeptidase inhibitor activity"/>
    <property type="evidence" value="ECO:0007669"/>
    <property type="project" value="UniProtKB-KW"/>
</dbReference>
<dbReference type="InterPro" id="IPR036331">
    <property type="entry name" value="Chagasin-like_sf"/>
</dbReference>
<dbReference type="Pfam" id="PF09394">
    <property type="entry name" value="Inhibitor_I42"/>
    <property type="match status" value="1"/>
</dbReference>
<keyword evidence="3" id="KW-0472">Membrane</keyword>
<proteinExistence type="predicted"/>
<organism evidence="5 6">
    <name type="scientific">candidate division WWE3 bacterium CG_4_9_14_0_2_um_filter_48_10</name>
    <dbReference type="NCBI Taxonomy" id="1975078"/>
    <lineage>
        <taxon>Bacteria</taxon>
        <taxon>Katanobacteria</taxon>
    </lineage>
</organism>
<keyword evidence="1" id="KW-0646">Protease inhibitor</keyword>
<name>A0A2M8EJ11_UNCKA</name>
<reference evidence="6" key="1">
    <citation type="submission" date="2017-09" db="EMBL/GenBank/DDBJ databases">
        <title>Depth-based differentiation of microbial function through sediment-hosted aquifers and enrichment of novel symbionts in the deep terrestrial subsurface.</title>
        <authorList>
            <person name="Probst A.J."/>
            <person name="Ladd B."/>
            <person name="Jarett J.K."/>
            <person name="Geller-Mcgrath D.E."/>
            <person name="Sieber C.M.K."/>
            <person name="Emerson J.B."/>
            <person name="Anantharaman K."/>
            <person name="Thomas B.C."/>
            <person name="Malmstrom R."/>
            <person name="Stieglmeier M."/>
            <person name="Klingl A."/>
            <person name="Woyke T."/>
            <person name="Ryan C.M."/>
            <person name="Banfield J.F."/>
        </authorList>
    </citation>
    <scope>NUCLEOTIDE SEQUENCE [LARGE SCALE GENOMIC DNA]</scope>
</reference>
<feature type="transmembrane region" description="Helical" evidence="3">
    <location>
        <begin position="21"/>
        <end position="45"/>
    </location>
</feature>
<evidence type="ECO:0000313" key="5">
    <source>
        <dbReference type="EMBL" id="PJC22739.1"/>
    </source>
</evidence>
<evidence type="ECO:0000256" key="2">
    <source>
        <dbReference type="ARBA" id="ARBA00022704"/>
    </source>
</evidence>
<dbReference type="Gene3D" id="2.60.40.2020">
    <property type="match status" value="1"/>
</dbReference>
<evidence type="ECO:0000313" key="6">
    <source>
        <dbReference type="Proteomes" id="UP000228781"/>
    </source>
</evidence>
<evidence type="ECO:0000256" key="3">
    <source>
        <dbReference type="SAM" id="Phobius"/>
    </source>
</evidence>
<dbReference type="EMBL" id="PFSK01000022">
    <property type="protein sequence ID" value="PJC22739.1"/>
    <property type="molecule type" value="Genomic_DNA"/>
</dbReference>
<keyword evidence="3" id="KW-1133">Transmembrane helix</keyword>
<evidence type="ECO:0000259" key="4">
    <source>
        <dbReference type="Pfam" id="PF09394"/>
    </source>
</evidence>
<dbReference type="AlphaFoldDB" id="A0A2M8EJ11"/>
<evidence type="ECO:0000256" key="1">
    <source>
        <dbReference type="ARBA" id="ARBA00022690"/>
    </source>
</evidence>
<sequence length="168" mass="18351">MALVVISKQILEKEGAVVKKLILIAGLVALVLGILLVILAFLGMLELEPQEIGIEADGGEVILHAPGYILSGQLLILTLETNPTTGYSWQLGEFDEAVLKLELYKYVPREHVAGQMGVGGEAIWYFQAQSPGTTILHLEYTRSWEEDVEPAKTLTVQIVVQSASLLPR</sequence>
<dbReference type="Proteomes" id="UP000228781">
    <property type="component" value="Unassembled WGS sequence"/>
</dbReference>
<keyword evidence="2" id="KW-0789">Thiol protease inhibitor</keyword>
<dbReference type="InterPro" id="IPR052781">
    <property type="entry name" value="Cys_protease_inhibitor_I42"/>
</dbReference>
<dbReference type="PANTHER" id="PTHR36530">
    <property type="entry name" value="INHIBITOR OF CYSTEINE PEPTIDASE"/>
    <property type="match status" value="1"/>
</dbReference>